<dbReference type="PANTHER" id="PTHR36445">
    <property type="entry name" value="GTP CYCLOHYDROLASE MPTA"/>
    <property type="match status" value="1"/>
</dbReference>
<sequence>TRLVFEFEDDGSVEVDDLIEAIEGAQSSPTYAILKRGDEGAVVLRAHRNPKFVEDVVRDLLASLPARFPTVPDSTGVFAATVSEESIHKYDVEASHRLTFAELRRPGGV</sequence>
<proteinExistence type="predicted"/>
<dbReference type="EMBL" id="AUZY01008727">
    <property type="protein sequence ID" value="EQD45001.1"/>
    <property type="molecule type" value="Genomic_DNA"/>
</dbReference>
<dbReference type="PANTHER" id="PTHR36445:SF1">
    <property type="entry name" value="GTP CYCLOHYDROLASE MPTA"/>
    <property type="match status" value="1"/>
</dbReference>
<reference evidence="2" key="1">
    <citation type="submission" date="2013-08" db="EMBL/GenBank/DDBJ databases">
        <authorList>
            <person name="Mendez C."/>
            <person name="Richter M."/>
            <person name="Ferrer M."/>
            <person name="Sanchez J."/>
        </authorList>
    </citation>
    <scope>NUCLEOTIDE SEQUENCE</scope>
</reference>
<dbReference type="GO" id="GO:0003934">
    <property type="term" value="F:GTP cyclohydrolase I activity"/>
    <property type="evidence" value="ECO:0007669"/>
    <property type="project" value="InterPro"/>
</dbReference>
<feature type="non-terminal residue" evidence="2">
    <location>
        <position position="1"/>
    </location>
</feature>
<evidence type="ECO:0000256" key="1">
    <source>
        <dbReference type="ARBA" id="ARBA00022801"/>
    </source>
</evidence>
<accession>T0ZAK4</accession>
<dbReference type="Pfam" id="PF02649">
    <property type="entry name" value="GCHY-1"/>
    <property type="match status" value="1"/>
</dbReference>
<comment type="caution">
    <text evidence="2">The sequence shown here is derived from an EMBL/GenBank/DDBJ whole genome shotgun (WGS) entry which is preliminary data.</text>
</comment>
<evidence type="ECO:0000313" key="2">
    <source>
        <dbReference type="EMBL" id="EQD45001.1"/>
    </source>
</evidence>
<dbReference type="Gene3D" id="3.10.270.10">
    <property type="entry name" value="Urate Oxidase"/>
    <property type="match status" value="1"/>
</dbReference>
<gene>
    <name evidence="2" type="ORF">B1B_13260</name>
</gene>
<organism evidence="2">
    <name type="scientific">mine drainage metagenome</name>
    <dbReference type="NCBI Taxonomy" id="410659"/>
    <lineage>
        <taxon>unclassified sequences</taxon>
        <taxon>metagenomes</taxon>
        <taxon>ecological metagenomes</taxon>
    </lineage>
</organism>
<reference evidence="2" key="2">
    <citation type="journal article" date="2014" name="ISME J.">
        <title>Microbial stratification in low pH oxic and suboxic macroscopic growths along an acid mine drainage.</title>
        <authorList>
            <person name="Mendez-Garcia C."/>
            <person name="Mesa V."/>
            <person name="Sprenger R.R."/>
            <person name="Richter M."/>
            <person name="Diez M.S."/>
            <person name="Solano J."/>
            <person name="Bargiela R."/>
            <person name="Golyshina O.V."/>
            <person name="Manteca A."/>
            <person name="Ramos J.L."/>
            <person name="Gallego J.R."/>
            <person name="Llorente I."/>
            <person name="Martins Dos Santos V.A."/>
            <person name="Jensen O.N."/>
            <person name="Pelaez A.I."/>
            <person name="Sanchez J."/>
            <person name="Ferrer M."/>
        </authorList>
    </citation>
    <scope>NUCLEOTIDE SEQUENCE</scope>
</reference>
<keyword evidence="1 2" id="KW-0378">Hydrolase</keyword>
<name>T0ZAK4_9ZZZZ</name>
<dbReference type="InterPro" id="IPR003801">
    <property type="entry name" value="GTP_cyclohydrolase_FolE2/MptA"/>
</dbReference>
<protein>
    <submittedName>
        <fullName evidence="2">GTP cyclohydrolase</fullName>
    </submittedName>
</protein>
<dbReference type="AlphaFoldDB" id="T0ZAK4"/>